<dbReference type="OrthoDB" id="9903083at2"/>
<feature type="transmembrane region" description="Helical" evidence="1">
    <location>
        <begin position="154"/>
        <end position="172"/>
    </location>
</feature>
<dbReference type="EMBL" id="WMEQ01000009">
    <property type="protein sequence ID" value="MYL34489.1"/>
    <property type="molecule type" value="Genomic_DNA"/>
</dbReference>
<feature type="transmembrane region" description="Helical" evidence="1">
    <location>
        <begin position="114"/>
        <end position="134"/>
    </location>
</feature>
<evidence type="ECO:0000313" key="2">
    <source>
        <dbReference type="EMBL" id="MYL34489.1"/>
    </source>
</evidence>
<keyword evidence="1" id="KW-0812">Transmembrane</keyword>
<dbReference type="RefSeq" id="WP_160909822.1">
    <property type="nucleotide sequence ID" value="NZ_WMEQ01000009.1"/>
</dbReference>
<name>A0A6I5A433_9BACI</name>
<comment type="caution">
    <text evidence="2">The sequence shown here is derived from an EMBL/GenBank/DDBJ whole genome shotgun (WGS) entry which is preliminary data.</text>
</comment>
<feature type="transmembrane region" description="Helical" evidence="1">
    <location>
        <begin position="61"/>
        <end position="82"/>
    </location>
</feature>
<dbReference type="Proteomes" id="UP000468638">
    <property type="component" value="Unassembled WGS sequence"/>
</dbReference>
<dbReference type="AlphaFoldDB" id="A0A6I5A433"/>
<sequence length="195" mass="22252">MSGDKAKTEQIEKLLTCLTKVQAEQEEVNHELKEKQNLRGITSKILREGKKYFNQVVVKKSLVLAIIISLFVFASAPIQVLIAYSYTFRIPIYIVSSVTVILYVIGRGGDWYRWALNACFPFLVTTIFAQMSSLAHDMSYKEWLLQDTTSTGNMMVASLGYGVLLLVTILWFPKLSKRMVVLLQKPRHVHHPEKT</sequence>
<accession>A0A6I5A433</accession>
<evidence type="ECO:0000256" key="1">
    <source>
        <dbReference type="SAM" id="Phobius"/>
    </source>
</evidence>
<gene>
    <name evidence="2" type="ORF">GLW05_12900</name>
</gene>
<reference evidence="2 3" key="1">
    <citation type="submission" date="2019-11" db="EMBL/GenBank/DDBJ databases">
        <title>Genome sequences of 17 halophilic strains isolated from different environments.</title>
        <authorList>
            <person name="Furrow R.E."/>
        </authorList>
    </citation>
    <scope>NUCLEOTIDE SEQUENCE [LARGE SCALE GENOMIC DNA]</scope>
    <source>
        <strain evidence="2 3">22514_16_FS</strain>
    </source>
</reference>
<evidence type="ECO:0008006" key="4">
    <source>
        <dbReference type="Google" id="ProtNLM"/>
    </source>
</evidence>
<keyword evidence="1" id="KW-1133">Transmembrane helix</keyword>
<organism evidence="2 3">
    <name type="scientific">Pontibacillus yanchengensis</name>
    <dbReference type="NCBI Taxonomy" id="462910"/>
    <lineage>
        <taxon>Bacteria</taxon>
        <taxon>Bacillati</taxon>
        <taxon>Bacillota</taxon>
        <taxon>Bacilli</taxon>
        <taxon>Bacillales</taxon>
        <taxon>Bacillaceae</taxon>
        <taxon>Pontibacillus</taxon>
    </lineage>
</organism>
<feature type="transmembrane region" description="Helical" evidence="1">
    <location>
        <begin position="88"/>
        <end position="105"/>
    </location>
</feature>
<protein>
    <recommendedName>
        <fullName evidence="4">Transmembrane protein</fullName>
    </recommendedName>
</protein>
<proteinExistence type="predicted"/>
<evidence type="ECO:0000313" key="3">
    <source>
        <dbReference type="Proteomes" id="UP000468638"/>
    </source>
</evidence>
<keyword evidence="1" id="KW-0472">Membrane</keyword>